<evidence type="ECO:0000313" key="1">
    <source>
        <dbReference type="EMBL" id="QED25779.1"/>
    </source>
</evidence>
<sequence>MGVLWFSHSINHSAPSDGLGRHACALFYRRKEGKQDRGSYRGGTCGDSSTRTFYAAERLFRARRLRSVYQGFHHAACAIRHPRNLHTFFRTGSAQQMNTDTIFLFDIDGTLITTGEVGRRAFIEAFHELTGVADAFGGYSFGGRTDRAIARAGLQAAQLVDSEDAIDGILSQYLLRLEITLADSPEFAVLPGVHTAIEALASRNASLGIGTGNVEKGARVKLERADLNRWFGFGGFGCDAEDRAELLLAGAKRGAHRLNRPLDSCRVIVIGDTLRDVSAAHAIGATCMAVGTGGVSRTEFEHAGAEWFFHTLEEPDALHILLGLANPNE</sequence>
<dbReference type="KEGG" id="bbae:FRD01_00570"/>
<dbReference type="OrthoDB" id="9781769at2"/>
<dbReference type="InterPro" id="IPR036412">
    <property type="entry name" value="HAD-like_sf"/>
</dbReference>
<name>A0A5B8XQU3_9DELT</name>
<keyword evidence="2" id="KW-1185">Reference proteome</keyword>
<dbReference type="Gene3D" id="3.40.50.1000">
    <property type="entry name" value="HAD superfamily/HAD-like"/>
    <property type="match status" value="1"/>
</dbReference>
<dbReference type="SFLD" id="SFLDG01129">
    <property type="entry name" value="C1.5:_HAD__Beta-PGM__Phosphata"/>
    <property type="match status" value="1"/>
</dbReference>
<dbReference type="InterPro" id="IPR023198">
    <property type="entry name" value="PGP-like_dom2"/>
</dbReference>
<gene>
    <name evidence="1" type="ORF">FRD01_00570</name>
</gene>
<dbReference type="PANTHER" id="PTHR43434">
    <property type="entry name" value="PHOSPHOGLYCOLATE PHOSPHATASE"/>
    <property type="match status" value="1"/>
</dbReference>
<dbReference type="EMBL" id="CP042467">
    <property type="protein sequence ID" value="QED25779.1"/>
    <property type="molecule type" value="Genomic_DNA"/>
</dbReference>
<keyword evidence="1" id="KW-0378">Hydrolase</keyword>
<dbReference type="PANTHER" id="PTHR43434:SF1">
    <property type="entry name" value="PHOSPHOGLYCOLATE PHOSPHATASE"/>
    <property type="match status" value="1"/>
</dbReference>
<dbReference type="Gene3D" id="1.10.150.240">
    <property type="entry name" value="Putative phosphatase, domain 2"/>
    <property type="match status" value="1"/>
</dbReference>
<dbReference type="Pfam" id="PF00702">
    <property type="entry name" value="Hydrolase"/>
    <property type="match status" value="1"/>
</dbReference>
<dbReference type="GO" id="GO:0008967">
    <property type="term" value="F:phosphoglycolate phosphatase activity"/>
    <property type="evidence" value="ECO:0007669"/>
    <property type="project" value="TreeGrafter"/>
</dbReference>
<accession>A0A5B8XQU3</accession>
<evidence type="ECO:0000313" key="2">
    <source>
        <dbReference type="Proteomes" id="UP000321595"/>
    </source>
</evidence>
<dbReference type="InterPro" id="IPR050155">
    <property type="entry name" value="HAD-like_hydrolase_sf"/>
</dbReference>
<dbReference type="Proteomes" id="UP000321595">
    <property type="component" value="Chromosome"/>
</dbReference>
<proteinExistence type="predicted"/>
<protein>
    <submittedName>
        <fullName evidence="1">HAD family hydrolase</fullName>
    </submittedName>
</protein>
<dbReference type="InterPro" id="IPR023214">
    <property type="entry name" value="HAD_sf"/>
</dbReference>
<dbReference type="GO" id="GO:0006281">
    <property type="term" value="P:DNA repair"/>
    <property type="evidence" value="ECO:0007669"/>
    <property type="project" value="TreeGrafter"/>
</dbReference>
<reference evidence="1 2" key="1">
    <citation type="submission" date="2019-08" db="EMBL/GenBank/DDBJ databases">
        <authorList>
            <person name="Liang Q."/>
        </authorList>
    </citation>
    <scope>NUCLEOTIDE SEQUENCE [LARGE SCALE GENOMIC DNA]</scope>
    <source>
        <strain evidence="1 2">V1718</strain>
    </source>
</reference>
<dbReference type="SUPFAM" id="SSF56784">
    <property type="entry name" value="HAD-like"/>
    <property type="match status" value="1"/>
</dbReference>
<dbReference type="SFLD" id="SFLDS00003">
    <property type="entry name" value="Haloacid_Dehalogenase"/>
    <property type="match status" value="1"/>
</dbReference>
<organism evidence="1 2">
    <name type="scientific">Microvenator marinus</name>
    <dbReference type="NCBI Taxonomy" id="2600177"/>
    <lineage>
        <taxon>Bacteria</taxon>
        <taxon>Deltaproteobacteria</taxon>
        <taxon>Bradymonadales</taxon>
        <taxon>Microvenatoraceae</taxon>
        <taxon>Microvenator</taxon>
    </lineage>
</organism>
<dbReference type="AlphaFoldDB" id="A0A5B8XQU3"/>